<evidence type="ECO:0000313" key="8">
    <source>
        <dbReference type="Proteomes" id="UP000237344"/>
    </source>
</evidence>
<dbReference type="GO" id="GO:0005886">
    <property type="term" value="C:plasma membrane"/>
    <property type="evidence" value="ECO:0007669"/>
    <property type="project" value="UniProtKB-SubCell"/>
</dbReference>
<comment type="subcellular location">
    <subcellularLocation>
        <location evidence="1">Cell inner membrane</location>
    </subcellularLocation>
</comment>
<evidence type="ECO:0000256" key="3">
    <source>
        <dbReference type="ARBA" id="ARBA00022519"/>
    </source>
</evidence>
<proteinExistence type="predicted"/>
<dbReference type="GO" id="GO:0009247">
    <property type="term" value="P:glycolipid biosynthetic process"/>
    <property type="evidence" value="ECO:0007669"/>
    <property type="project" value="UniProtKB-ARBA"/>
</dbReference>
<dbReference type="GO" id="GO:0016746">
    <property type="term" value="F:acyltransferase activity"/>
    <property type="evidence" value="ECO:0007669"/>
    <property type="project" value="UniProtKB-KW"/>
</dbReference>
<keyword evidence="5" id="KW-0472">Membrane</keyword>
<comment type="caution">
    <text evidence="7">The sequence shown here is derived from an EMBL/GenBank/DDBJ whole genome shotgun (WGS) entry which is preliminary data.</text>
</comment>
<dbReference type="InterPro" id="IPR004960">
    <property type="entry name" value="LipA_acyltrans"/>
</dbReference>
<sequence>MSASRDRRLPRRMWVEAALLSLLLAGLRRMKPEHASNAAGWLCRLVGPWLPVSKVADANLQYVMPHLGRRSRWRIIRDMWENIGRNAGELPHLASLPHNPASGPGWDVVGEEHLRAHAHTGQPVMFVSGHIGNWEMLPPAVARYGLAFSSFYRAPNNPYVDRMLCDLRDEAMGQAVPLFAKGARGARQALAHLIRGGNLGMLVDQKMNDGIEARFFGKPAMTASAMAAMALRQKCPVIAGYVERLGPARLRVHVSAPLELPDTGERKRDQQLLTQMVNDYIEQKIRQHPGNWLWLHRRWNRHLNNK</sequence>
<keyword evidence="2" id="KW-1003">Cell membrane</keyword>
<dbReference type="EMBL" id="POTC01000022">
    <property type="protein sequence ID" value="POF62551.1"/>
    <property type="molecule type" value="Genomic_DNA"/>
</dbReference>
<keyword evidence="6 7" id="KW-0012">Acyltransferase</keyword>
<protein>
    <submittedName>
        <fullName evidence="7">Lipid A biosynthesis lauroyl acyltransferase</fullName>
    </submittedName>
</protein>
<keyword evidence="4 7" id="KW-0808">Transferase</keyword>
<gene>
    <name evidence="7" type="ORF">KMAL_18450</name>
</gene>
<keyword evidence="8" id="KW-1185">Reference proteome</keyword>
<evidence type="ECO:0000256" key="4">
    <source>
        <dbReference type="ARBA" id="ARBA00022679"/>
    </source>
</evidence>
<name>A0A2S3W101_9PROT</name>
<evidence type="ECO:0000256" key="2">
    <source>
        <dbReference type="ARBA" id="ARBA00022475"/>
    </source>
</evidence>
<dbReference type="OrthoDB" id="9801955at2"/>
<organism evidence="7 8">
    <name type="scientific">Novacetimonas maltaceti</name>
    <dbReference type="NCBI Taxonomy" id="1203393"/>
    <lineage>
        <taxon>Bacteria</taxon>
        <taxon>Pseudomonadati</taxon>
        <taxon>Pseudomonadota</taxon>
        <taxon>Alphaproteobacteria</taxon>
        <taxon>Acetobacterales</taxon>
        <taxon>Acetobacteraceae</taxon>
        <taxon>Novacetimonas</taxon>
    </lineage>
</organism>
<dbReference type="RefSeq" id="WP_110095420.1">
    <property type="nucleotide sequence ID" value="NZ_NKUE01000002.1"/>
</dbReference>
<dbReference type="CDD" id="cd07984">
    <property type="entry name" value="LPLAT_LABLAT-like"/>
    <property type="match status" value="1"/>
</dbReference>
<evidence type="ECO:0000313" key="7">
    <source>
        <dbReference type="EMBL" id="POF62551.1"/>
    </source>
</evidence>
<dbReference type="Pfam" id="PF03279">
    <property type="entry name" value="Lip_A_acyltrans"/>
    <property type="match status" value="1"/>
</dbReference>
<dbReference type="AlphaFoldDB" id="A0A2S3W101"/>
<evidence type="ECO:0000256" key="5">
    <source>
        <dbReference type="ARBA" id="ARBA00023136"/>
    </source>
</evidence>
<reference evidence="7 8" key="1">
    <citation type="submission" date="2018-01" db="EMBL/GenBank/DDBJ databases">
        <title>Draft Genome Sequence of Komagataeibacter maltaceti LMG 1529, a Vinegar Producing Acetic Acid Bacterium Isolated from Malt Vinegar Brewery Acetifiers.</title>
        <authorList>
            <person name="Zhang Q."/>
            <person name="Hollensteiner J."/>
            <person name="Poehlein A."/>
            <person name="Daniel R."/>
        </authorList>
    </citation>
    <scope>NUCLEOTIDE SEQUENCE [LARGE SCALE GENOMIC DNA]</scope>
    <source>
        <strain evidence="7 8">LMG 1529</strain>
    </source>
</reference>
<dbReference type="Proteomes" id="UP000237344">
    <property type="component" value="Unassembled WGS sequence"/>
</dbReference>
<accession>A0A2S3W101</accession>
<dbReference type="PANTHER" id="PTHR30606">
    <property type="entry name" value="LIPID A BIOSYNTHESIS LAUROYL ACYLTRANSFERASE"/>
    <property type="match status" value="1"/>
</dbReference>
<evidence type="ECO:0000256" key="1">
    <source>
        <dbReference type="ARBA" id="ARBA00004533"/>
    </source>
</evidence>
<evidence type="ECO:0000256" key="6">
    <source>
        <dbReference type="ARBA" id="ARBA00023315"/>
    </source>
</evidence>
<keyword evidence="3" id="KW-0997">Cell inner membrane</keyword>
<dbReference type="PANTHER" id="PTHR30606:SF9">
    <property type="entry name" value="LIPID A BIOSYNTHESIS LAUROYLTRANSFERASE"/>
    <property type="match status" value="1"/>
</dbReference>